<evidence type="ECO:0000256" key="1">
    <source>
        <dbReference type="SAM" id="Coils"/>
    </source>
</evidence>
<sequence>MVLPLNRRIRRQNLFSDPMPFIYAIPYLDDILESNIYISKEDTQYSVLTNLLKLKRTDKDFCYSIYADYTNQAIYNISDEIKLNKLKEILDKNFTRYKINFPYLYFENIQDAIKCLFLSNSIFSFYLSKFFKNLPADSNILYCKFFGNKFVKHVVHDRDKIIIGPIDIQTDVLRDLINDISEIEAFSEYYFIDNYKIYNNCSIIKSDTETSFYISQSSNNKIKTGEICNNSKEIDEPNKKTKHFIEVTELNEIEDIEEEVKKLKYINEEVKEINEIEDIKEEVKKIEDIKEELNEIKYIKEEVKEIKYIKEEVKEIKGEIKNILKSKKNNFYCLSFKNKEATNPFLEILSNIEVEGIPLIAKRAIDNCYVLSFSQMIPEYTFISNTITTSLIKTRFVQILNFFDFNENLNFNFIETKIYNLCSQITEVKSIKIPDINKEGLLSHIKCENKGKIFVECISIEGAENICKKIGGSVFENRLIICSFYSELLYICNDFN</sequence>
<comment type="caution">
    <text evidence="2">The sequence shown here is derived from an EMBL/GenBank/DDBJ whole genome shotgun (WGS) entry which is preliminary data.</text>
</comment>
<dbReference type="GO" id="GO:0003676">
    <property type="term" value="F:nucleic acid binding"/>
    <property type="evidence" value="ECO:0007669"/>
    <property type="project" value="InterPro"/>
</dbReference>
<organism evidence="2 3">
    <name type="scientific">Hamiltosporidium tvaerminnensis</name>
    <dbReference type="NCBI Taxonomy" id="1176355"/>
    <lineage>
        <taxon>Eukaryota</taxon>
        <taxon>Fungi</taxon>
        <taxon>Fungi incertae sedis</taxon>
        <taxon>Microsporidia</taxon>
        <taxon>Dubosqiidae</taxon>
        <taxon>Hamiltosporidium</taxon>
    </lineage>
</organism>
<evidence type="ECO:0008006" key="4">
    <source>
        <dbReference type="Google" id="ProtNLM"/>
    </source>
</evidence>
<dbReference type="STRING" id="1176355.A0A4V2JXR5"/>
<dbReference type="OrthoDB" id="10266058at2759"/>
<evidence type="ECO:0000313" key="2">
    <source>
        <dbReference type="EMBL" id="TBU12832.1"/>
    </source>
</evidence>
<dbReference type="AlphaFoldDB" id="A0A4V2JXR5"/>
<proteinExistence type="predicted"/>
<reference evidence="2 3" key="1">
    <citation type="submission" date="2017-12" db="EMBL/GenBank/DDBJ databases">
        <authorList>
            <person name="Pombert J.-F."/>
            <person name="Haag K.L."/>
            <person name="Ebert D."/>
        </authorList>
    </citation>
    <scope>NUCLEOTIDE SEQUENCE [LARGE SCALE GENOMIC DNA]</scope>
    <source>
        <strain evidence="2">IL-G-3</strain>
    </source>
</reference>
<keyword evidence="3" id="KW-1185">Reference proteome</keyword>
<dbReference type="VEuPathDB" id="MicrosporidiaDB:CWI38_0610p0040"/>
<gene>
    <name evidence="2" type="ORF">CWI38_0610p0040</name>
</gene>
<accession>A0A4V2JXR5</accession>
<protein>
    <recommendedName>
        <fullName evidence="4">RRM domain-containing protein</fullName>
    </recommendedName>
</protein>
<dbReference type="Gene3D" id="3.30.70.330">
    <property type="match status" value="1"/>
</dbReference>
<keyword evidence="1" id="KW-0175">Coiled coil</keyword>
<name>A0A4V2JXR5_9MICR</name>
<dbReference type="Proteomes" id="UP000292282">
    <property type="component" value="Unassembled WGS sequence"/>
</dbReference>
<dbReference type="EMBL" id="PITK01000610">
    <property type="protein sequence ID" value="TBU12832.1"/>
    <property type="molecule type" value="Genomic_DNA"/>
</dbReference>
<dbReference type="InterPro" id="IPR035979">
    <property type="entry name" value="RBD_domain_sf"/>
</dbReference>
<dbReference type="InterPro" id="IPR012677">
    <property type="entry name" value="Nucleotide-bd_a/b_plait_sf"/>
</dbReference>
<feature type="coiled-coil region" evidence="1">
    <location>
        <begin position="253"/>
        <end position="319"/>
    </location>
</feature>
<dbReference type="SUPFAM" id="SSF54928">
    <property type="entry name" value="RNA-binding domain, RBD"/>
    <property type="match status" value="1"/>
</dbReference>
<evidence type="ECO:0000313" key="3">
    <source>
        <dbReference type="Proteomes" id="UP000292282"/>
    </source>
</evidence>